<dbReference type="Proteomes" id="UP000007148">
    <property type="component" value="Unassembled WGS sequence"/>
</dbReference>
<accession>G4U0I4</accession>
<comment type="caution">
    <text evidence="1">The sequence shown here is derived from an EMBL/GenBank/DDBJ whole genome shotgun (WGS) entry which is preliminary data.</text>
</comment>
<keyword evidence="2" id="KW-1185">Reference proteome</keyword>
<name>G4U0I4_SERID</name>
<reference evidence="1 2" key="1">
    <citation type="journal article" date="2011" name="PLoS Pathog.">
        <title>Endophytic Life Strategies Decoded by Genome and Transcriptome Analyses of the Mutualistic Root Symbiont Piriformospora indica.</title>
        <authorList>
            <person name="Zuccaro A."/>
            <person name="Lahrmann U."/>
            <person name="Guldener U."/>
            <person name="Langen G."/>
            <person name="Pfiffi S."/>
            <person name="Biedenkopf D."/>
            <person name="Wong P."/>
            <person name="Samans B."/>
            <person name="Grimm C."/>
            <person name="Basiewicz M."/>
            <person name="Murat C."/>
            <person name="Martin F."/>
            <person name="Kogel K.H."/>
        </authorList>
    </citation>
    <scope>NUCLEOTIDE SEQUENCE [LARGE SCALE GENOMIC DNA]</scope>
    <source>
        <strain evidence="1 2">DSM 11827</strain>
    </source>
</reference>
<dbReference type="AlphaFoldDB" id="G4U0I4"/>
<dbReference type="eggNOG" id="ENOG502QU1Q">
    <property type="taxonomic scope" value="Eukaryota"/>
</dbReference>
<proteinExistence type="predicted"/>
<dbReference type="HOGENOM" id="CLU_2776853_0_0_1"/>
<protein>
    <submittedName>
        <fullName evidence="1">Uncharacterized protein</fullName>
    </submittedName>
</protein>
<organism evidence="1 2">
    <name type="scientific">Serendipita indica (strain DSM 11827)</name>
    <name type="common">Root endophyte fungus</name>
    <name type="synonym">Piriformospora indica</name>
    <dbReference type="NCBI Taxonomy" id="1109443"/>
    <lineage>
        <taxon>Eukaryota</taxon>
        <taxon>Fungi</taxon>
        <taxon>Dikarya</taxon>
        <taxon>Basidiomycota</taxon>
        <taxon>Agaricomycotina</taxon>
        <taxon>Agaricomycetes</taxon>
        <taxon>Sebacinales</taxon>
        <taxon>Serendipitaceae</taxon>
        <taxon>Serendipita</taxon>
    </lineage>
</organism>
<evidence type="ECO:0000313" key="2">
    <source>
        <dbReference type="Proteomes" id="UP000007148"/>
    </source>
</evidence>
<dbReference type="EMBL" id="CAFZ01001246">
    <property type="protein sequence ID" value="CCA77077.1"/>
    <property type="molecule type" value="Genomic_DNA"/>
</dbReference>
<sequence length="69" mass="7965">MPYSDAYTNERCAEFWVDDSGTIKDRYLYYYGSGTTGYFMSTVDPVTFESQFPTALPVRFVLEEVLPLI</sequence>
<evidence type="ECO:0000313" key="1">
    <source>
        <dbReference type="EMBL" id="CCA77077.1"/>
    </source>
</evidence>
<gene>
    <name evidence="1" type="ORF">PIIN_11062</name>
</gene>
<dbReference type="InParanoid" id="G4U0I4"/>